<keyword evidence="3" id="KW-0812">Transmembrane</keyword>
<feature type="region of interest" description="Disordered" evidence="2">
    <location>
        <begin position="222"/>
        <end position="244"/>
    </location>
</feature>
<reference evidence="5 6" key="1">
    <citation type="submission" date="2022-01" db="EMBL/GenBank/DDBJ databases">
        <title>A chromosomal length assembly of Cordylochernes scorpioides.</title>
        <authorList>
            <person name="Zeh D."/>
            <person name="Zeh J."/>
        </authorList>
    </citation>
    <scope>NUCLEOTIDE SEQUENCE [LARGE SCALE GENOMIC DNA]</scope>
    <source>
        <strain evidence="5">IN4F17</strain>
        <tissue evidence="5">Whole Body</tissue>
    </source>
</reference>
<dbReference type="EMBL" id="CP092878">
    <property type="protein sequence ID" value="UYV78759.1"/>
    <property type="molecule type" value="Genomic_DNA"/>
</dbReference>
<keyword evidence="6" id="KW-1185">Reference proteome</keyword>
<evidence type="ECO:0000256" key="2">
    <source>
        <dbReference type="SAM" id="MobiDB-lite"/>
    </source>
</evidence>
<dbReference type="InterPro" id="IPR020846">
    <property type="entry name" value="MFS_dom"/>
</dbReference>
<dbReference type="InterPro" id="IPR011701">
    <property type="entry name" value="MFS"/>
</dbReference>
<feature type="transmembrane region" description="Helical" evidence="3">
    <location>
        <begin position="119"/>
        <end position="140"/>
    </location>
</feature>
<evidence type="ECO:0000313" key="5">
    <source>
        <dbReference type="EMBL" id="UYV78759.1"/>
    </source>
</evidence>
<feature type="transmembrane region" description="Helical" evidence="3">
    <location>
        <begin position="316"/>
        <end position="338"/>
    </location>
</feature>
<dbReference type="Proteomes" id="UP001235939">
    <property type="component" value="Chromosome 16"/>
</dbReference>
<feature type="transmembrane region" description="Helical" evidence="3">
    <location>
        <begin position="26"/>
        <end position="53"/>
    </location>
</feature>
<feature type="domain" description="Major facilitator superfamily (MFS) profile" evidence="4">
    <location>
        <begin position="27"/>
        <end position="504"/>
    </location>
</feature>
<keyword evidence="3" id="KW-0472">Membrane</keyword>
<organism evidence="5 6">
    <name type="scientific">Cordylochernes scorpioides</name>
    <dbReference type="NCBI Taxonomy" id="51811"/>
    <lineage>
        <taxon>Eukaryota</taxon>
        <taxon>Metazoa</taxon>
        <taxon>Ecdysozoa</taxon>
        <taxon>Arthropoda</taxon>
        <taxon>Chelicerata</taxon>
        <taxon>Arachnida</taxon>
        <taxon>Pseudoscorpiones</taxon>
        <taxon>Cheliferoidea</taxon>
        <taxon>Chernetidae</taxon>
        <taxon>Cordylochernes</taxon>
    </lineage>
</organism>
<evidence type="ECO:0000256" key="3">
    <source>
        <dbReference type="SAM" id="Phobius"/>
    </source>
</evidence>
<gene>
    <name evidence="5" type="ORF">LAZ67_16002672</name>
</gene>
<proteinExistence type="predicted"/>
<feature type="transmembrane region" description="Helical" evidence="3">
    <location>
        <begin position="450"/>
        <end position="470"/>
    </location>
</feature>
<dbReference type="PROSITE" id="PS50850">
    <property type="entry name" value="MFS"/>
    <property type="match status" value="1"/>
</dbReference>
<feature type="transmembrane region" description="Helical" evidence="3">
    <location>
        <begin position="416"/>
        <end position="438"/>
    </location>
</feature>
<evidence type="ECO:0000259" key="4">
    <source>
        <dbReference type="PROSITE" id="PS50850"/>
    </source>
</evidence>
<dbReference type="PANTHER" id="PTHR11360:SF284">
    <property type="entry name" value="EG:103B4.3 PROTEIN-RELATED"/>
    <property type="match status" value="1"/>
</dbReference>
<feature type="transmembrane region" description="Helical" evidence="3">
    <location>
        <begin position="184"/>
        <end position="203"/>
    </location>
</feature>
<feature type="transmembrane region" description="Helical" evidence="3">
    <location>
        <begin position="91"/>
        <end position="113"/>
    </location>
</feature>
<feature type="transmembrane region" description="Helical" evidence="3">
    <location>
        <begin position="389"/>
        <end position="410"/>
    </location>
</feature>
<feature type="transmembrane region" description="Helical" evidence="3">
    <location>
        <begin position="65"/>
        <end position="84"/>
    </location>
</feature>
<feature type="transmembrane region" description="Helical" evidence="3">
    <location>
        <begin position="152"/>
        <end position="172"/>
    </location>
</feature>
<dbReference type="SUPFAM" id="SSF103473">
    <property type="entry name" value="MFS general substrate transporter"/>
    <property type="match status" value="1"/>
</dbReference>
<feature type="transmembrane region" description="Helical" evidence="3">
    <location>
        <begin position="482"/>
        <end position="502"/>
    </location>
</feature>
<protein>
    <submittedName>
        <fullName evidence="5">Mct1</fullName>
    </submittedName>
</protein>
<feature type="transmembrane region" description="Helical" evidence="3">
    <location>
        <begin position="358"/>
        <end position="377"/>
    </location>
</feature>
<dbReference type="InterPro" id="IPR036259">
    <property type="entry name" value="MFS_trans_sf"/>
</dbReference>
<evidence type="ECO:0000256" key="1">
    <source>
        <dbReference type="ARBA" id="ARBA00004141"/>
    </source>
</evidence>
<accession>A0ABY6LD33</accession>
<dbReference type="InterPro" id="IPR050327">
    <property type="entry name" value="Proton-linked_MCT"/>
</dbReference>
<dbReference type="Gene3D" id="1.20.1250.20">
    <property type="entry name" value="MFS general substrate transporter like domains"/>
    <property type="match status" value="2"/>
</dbReference>
<name>A0ABY6LD33_9ARAC</name>
<sequence length="519" mass="56809">MVSGREDGNDDRSSDMTGITPPDGGWGWVVVFSSFMIHVLADGIMYTFGIFYVELLRYYGSSKAATSWVASIMVGTTFCVGPMASALTNRYGCRVVTIAGSVLASLGFLLSITAPCITYLYFTIGILTGTGLGLIYLPAIVSVTCYFEKRRAFATGIAVCGSGMGTFAMAPFTEFLVAKYGWKGGMLIVAGLILNCCVFGALFRPLEPSKKDDPWPALSEAAPAVVAPEEEEEEDHKKTEYCPPQQQHNAPLLKVPTESPDPQLGVLYRKDIFYSRSLLNIPEYKENPEQYHSSVSLPREPKSKGKLQALRRMFDLALLTDVVFLLFGLSNFFTNIGFNVPYVYTKHRVQKLGVEEDQAGLLLSAIGISNTVGRVLLGYLSDQPWVNRLWLYNTSLVVNGLATAFSNYCVTYNSMVAYSMAFGFTAGAYVSLTSVILVDLLGLDKLTNAFGLLLVFEGLACLIGPPITGWLYDITGSYDPGFVVSGVMIAISGFMLYCIPCLERWRKDKDAKTSSNRIV</sequence>
<comment type="subcellular location">
    <subcellularLocation>
        <location evidence="1">Membrane</location>
        <topology evidence="1">Multi-pass membrane protein</topology>
    </subcellularLocation>
</comment>
<keyword evidence="3" id="KW-1133">Transmembrane helix</keyword>
<evidence type="ECO:0000313" key="6">
    <source>
        <dbReference type="Proteomes" id="UP001235939"/>
    </source>
</evidence>
<dbReference type="Pfam" id="PF07690">
    <property type="entry name" value="MFS_1"/>
    <property type="match status" value="2"/>
</dbReference>
<dbReference type="PANTHER" id="PTHR11360">
    <property type="entry name" value="MONOCARBOXYLATE TRANSPORTER"/>
    <property type="match status" value="1"/>
</dbReference>
<dbReference type="CDD" id="cd17352">
    <property type="entry name" value="MFS_MCT_SLC16"/>
    <property type="match status" value="1"/>
</dbReference>